<dbReference type="Proteomes" id="UP000033633">
    <property type="component" value="Unassembled WGS sequence"/>
</dbReference>
<reference evidence="2 3" key="1">
    <citation type="submission" date="2014-12" db="EMBL/GenBank/DDBJ databases">
        <title>Mercury Reductase activity and rhizosphere competence traits in the genome of root associated Photobacterium halotolerans MELD1.</title>
        <authorList>
            <person name="Mathew D.C."/>
            <person name="Huang C.-C."/>
        </authorList>
    </citation>
    <scope>NUCLEOTIDE SEQUENCE [LARGE SCALE GENOMIC DNA]</scope>
    <source>
        <strain evidence="2 3">MELD1</strain>
    </source>
</reference>
<dbReference type="EMBL" id="JWYV01000002">
    <property type="protein sequence ID" value="KKD00970.1"/>
    <property type="molecule type" value="Genomic_DNA"/>
</dbReference>
<comment type="caution">
    <text evidence="2">The sequence shown here is derived from an EMBL/GenBank/DDBJ whole genome shotgun (WGS) entry which is preliminary data.</text>
</comment>
<evidence type="ECO:0000256" key="1">
    <source>
        <dbReference type="SAM" id="Phobius"/>
    </source>
</evidence>
<evidence type="ECO:0008006" key="4">
    <source>
        <dbReference type="Google" id="ProtNLM"/>
    </source>
</evidence>
<dbReference type="STRING" id="265726.KY46_04075"/>
<keyword evidence="1" id="KW-0472">Membrane</keyword>
<name>A0A0F5VHJ4_9GAMM</name>
<feature type="transmembrane region" description="Helical" evidence="1">
    <location>
        <begin position="67"/>
        <end position="87"/>
    </location>
</feature>
<accession>A0A0F5VHJ4</accession>
<feature type="transmembrane region" description="Helical" evidence="1">
    <location>
        <begin position="99"/>
        <end position="123"/>
    </location>
</feature>
<dbReference type="RefSeq" id="WP_046219339.1">
    <property type="nucleotide sequence ID" value="NZ_JWYV01000002.1"/>
</dbReference>
<keyword evidence="1" id="KW-0812">Transmembrane</keyword>
<keyword evidence="1" id="KW-1133">Transmembrane helix</keyword>
<proteinExistence type="predicted"/>
<dbReference type="OrthoDB" id="5827192at2"/>
<dbReference type="PATRIC" id="fig|265726.11.peg.2176"/>
<evidence type="ECO:0000313" key="3">
    <source>
        <dbReference type="Proteomes" id="UP000033633"/>
    </source>
</evidence>
<protein>
    <recommendedName>
        <fullName evidence="4">DUF1449 domain-containing protein</fullName>
    </recommendedName>
</protein>
<dbReference type="AlphaFoldDB" id="A0A0F5VHJ4"/>
<sequence>MTIQEMISILLSFPTNVFFIPFVIFLVVMLVDLVFNIVESVAPDVDLFDAENIPGAGLILPPILSKVPLMVALCVSFFVGTIVSFYLAQALSAVSDAGWMMVVEVVSIPLTAYLALFIAAWLLKPLAPLFDKKKSFAKVDFIGLKGRVHSSLVNQNRGEVVVQHNGSEFLLDVRVIEPEISMEYGDEVIIVSQNKTTKHYIVAKNS</sequence>
<keyword evidence="3" id="KW-1185">Reference proteome</keyword>
<gene>
    <name evidence="2" type="ORF">KY46_04075</name>
</gene>
<feature type="transmembrane region" description="Helical" evidence="1">
    <location>
        <begin position="18"/>
        <end position="38"/>
    </location>
</feature>
<evidence type="ECO:0000313" key="2">
    <source>
        <dbReference type="EMBL" id="KKD00970.1"/>
    </source>
</evidence>
<organism evidence="2 3">
    <name type="scientific">Photobacterium halotolerans</name>
    <dbReference type="NCBI Taxonomy" id="265726"/>
    <lineage>
        <taxon>Bacteria</taxon>
        <taxon>Pseudomonadati</taxon>
        <taxon>Pseudomonadota</taxon>
        <taxon>Gammaproteobacteria</taxon>
        <taxon>Vibrionales</taxon>
        <taxon>Vibrionaceae</taxon>
        <taxon>Photobacterium</taxon>
    </lineage>
</organism>